<dbReference type="PANTHER" id="PTHR37831:SF1">
    <property type="entry name" value="D-RIBOSE PYRANASE"/>
    <property type="match status" value="1"/>
</dbReference>
<evidence type="ECO:0000256" key="2">
    <source>
        <dbReference type="ARBA" id="ARBA00004496"/>
    </source>
</evidence>
<feature type="binding site" evidence="11">
    <location>
        <position position="106"/>
    </location>
    <ligand>
        <name>substrate</name>
    </ligand>
</feature>
<keyword evidence="7 11" id="KW-0413">Isomerase</keyword>
<accession>A0A376MMT6</accession>
<comment type="catalytic activity">
    <reaction evidence="1 11">
        <text>beta-D-ribopyranose = beta-D-ribofuranose</text>
        <dbReference type="Rhea" id="RHEA:25432"/>
        <dbReference type="ChEBI" id="CHEBI:27476"/>
        <dbReference type="ChEBI" id="CHEBI:47002"/>
        <dbReference type="EC" id="5.4.99.62"/>
    </reaction>
</comment>
<dbReference type="GO" id="GO:0019303">
    <property type="term" value="P:D-ribose catabolic process"/>
    <property type="evidence" value="ECO:0007669"/>
    <property type="project" value="UniProtKB-UniRule"/>
</dbReference>
<dbReference type="PANTHER" id="PTHR37831">
    <property type="entry name" value="D-RIBOSE PYRANASE"/>
    <property type="match status" value="1"/>
</dbReference>
<dbReference type="Gene3D" id="3.40.1650.10">
    <property type="entry name" value="RbsD-like domain"/>
    <property type="match status" value="1"/>
</dbReference>
<comment type="subcellular location">
    <subcellularLocation>
        <location evidence="2 11">Cytoplasm</location>
    </subcellularLocation>
</comment>
<evidence type="ECO:0000256" key="7">
    <source>
        <dbReference type="ARBA" id="ARBA00023235"/>
    </source>
</evidence>
<keyword evidence="6 11" id="KW-0963">Cytoplasm</keyword>
<dbReference type="NCBIfam" id="NF008761">
    <property type="entry name" value="PRK11797.1"/>
    <property type="match status" value="1"/>
</dbReference>
<dbReference type="Proteomes" id="UP000254817">
    <property type="component" value="Unassembled WGS sequence"/>
</dbReference>
<comment type="subunit">
    <text evidence="3 11">Homodecamer.</text>
</comment>
<dbReference type="SUPFAM" id="SSF102546">
    <property type="entry name" value="RbsD-like"/>
    <property type="match status" value="1"/>
</dbReference>
<dbReference type="HAMAP" id="MF_01661">
    <property type="entry name" value="D_rib_pyranase"/>
    <property type="match status" value="1"/>
</dbReference>
<reference evidence="12 13" key="1">
    <citation type="submission" date="2018-06" db="EMBL/GenBank/DDBJ databases">
        <authorList>
            <consortium name="Pathogen Informatics"/>
            <person name="Doyle S."/>
        </authorList>
    </citation>
    <scope>NUCLEOTIDE SEQUENCE [LARGE SCALE GENOMIC DNA]</scope>
    <source>
        <strain evidence="12 13">NCTC11112</strain>
    </source>
</reference>
<evidence type="ECO:0000313" key="13">
    <source>
        <dbReference type="Proteomes" id="UP000254817"/>
    </source>
</evidence>
<comment type="pathway">
    <text evidence="9 11">Carbohydrate metabolism; D-ribose degradation; D-ribose 5-phosphate from beta-D-ribopyranose: step 1/2.</text>
</comment>
<dbReference type="Pfam" id="PF05025">
    <property type="entry name" value="RbsD_FucU"/>
    <property type="match status" value="1"/>
</dbReference>
<comment type="similarity">
    <text evidence="10 11">Belongs to the RbsD / FucU family. RbsD subfamily.</text>
</comment>
<evidence type="ECO:0000256" key="1">
    <source>
        <dbReference type="ARBA" id="ARBA00000223"/>
    </source>
</evidence>
<evidence type="ECO:0000256" key="3">
    <source>
        <dbReference type="ARBA" id="ARBA00011365"/>
    </source>
</evidence>
<keyword evidence="8 11" id="KW-0119">Carbohydrate metabolism</keyword>
<comment type="function">
    <text evidence="11">Catalyzes the interconversion of beta-pyran and beta-furan forms of D-ribose.</text>
</comment>
<organism evidence="12 13">
    <name type="scientific">Escherichia coli</name>
    <dbReference type="NCBI Taxonomy" id="562"/>
    <lineage>
        <taxon>Bacteria</taxon>
        <taxon>Pseudomonadati</taxon>
        <taxon>Pseudomonadota</taxon>
        <taxon>Gammaproteobacteria</taxon>
        <taxon>Enterobacterales</taxon>
        <taxon>Enterobacteriaceae</taxon>
        <taxon>Escherichia</taxon>
    </lineage>
</organism>
<dbReference type="EMBL" id="UGAW01000001">
    <property type="protein sequence ID" value="STG51460.1"/>
    <property type="molecule type" value="Genomic_DNA"/>
</dbReference>
<evidence type="ECO:0000256" key="8">
    <source>
        <dbReference type="ARBA" id="ARBA00023277"/>
    </source>
</evidence>
<evidence type="ECO:0000256" key="9">
    <source>
        <dbReference type="ARBA" id="ARBA00060600"/>
    </source>
</evidence>
<dbReference type="InterPro" id="IPR023064">
    <property type="entry name" value="D-ribose_pyranase"/>
</dbReference>
<evidence type="ECO:0000256" key="6">
    <source>
        <dbReference type="ARBA" id="ARBA00022490"/>
    </source>
</evidence>
<dbReference type="InterPro" id="IPR007721">
    <property type="entry name" value="RbsD_FucU"/>
</dbReference>
<evidence type="ECO:0000256" key="5">
    <source>
        <dbReference type="ARBA" id="ARBA00016281"/>
    </source>
</evidence>
<name>A0A376MMT6_ECOLX</name>
<dbReference type="GO" id="GO:0016872">
    <property type="term" value="F:intramolecular lyase activity"/>
    <property type="evidence" value="ECO:0007669"/>
    <property type="project" value="UniProtKB-UniRule"/>
</dbReference>
<sequence>MKKGTVLNSDISSVISRLGHTDTLVVCDAGLPIPKSTTRIDMALTQGVPSFMQVLGVVTNEMQVEAAIIAEEIKQHNPQLHETLLTHLEQLQKHQGNTIEIRYTTHEQFKQQTAESQAVIRSGECSPYANIILCAGVTFLRPSWKHYFSLKASIKPSRA</sequence>
<proteinExistence type="inferred from homology"/>
<dbReference type="AlphaFoldDB" id="A0A376MMT6"/>
<dbReference type="EC" id="5.4.99.62" evidence="4 11"/>
<dbReference type="InterPro" id="IPR023750">
    <property type="entry name" value="RbsD-like_sf"/>
</dbReference>
<dbReference type="FunFam" id="3.40.1650.10:FF:000002">
    <property type="entry name" value="D-ribose pyranase"/>
    <property type="match status" value="1"/>
</dbReference>
<dbReference type="GO" id="GO:0048029">
    <property type="term" value="F:monosaccharide binding"/>
    <property type="evidence" value="ECO:0007669"/>
    <property type="project" value="InterPro"/>
</dbReference>
<gene>
    <name evidence="11 12" type="primary">rbsD</name>
    <name evidence="12" type="ORF">NCTC11112_01899</name>
</gene>
<evidence type="ECO:0000256" key="10">
    <source>
        <dbReference type="ARBA" id="ARBA00060951"/>
    </source>
</evidence>
<evidence type="ECO:0000313" key="12">
    <source>
        <dbReference type="EMBL" id="STG51460.1"/>
    </source>
</evidence>
<protein>
    <recommendedName>
        <fullName evidence="5 11">D-ribose pyranase</fullName>
        <ecNumber evidence="4 11">5.4.99.62</ecNumber>
    </recommendedName>
</protein>
<feature type="binding site" evidence="11">
    <location>
        <position position="28"/>
    </location>
    <ligand>
        <name>substrate</name>
    </ligand>
</feature>
<evidence type="ECO:0000256" key="11">
    <source>
        <dbReference type="HAMAP-Rule" id="MF_01661"/>
    </source>
</evidence>
<feature type="binding site" evidence="11">
    <location>
        <begin position="128"/>
        <end position="130"/>
    </location>
    <ligand>
        <name>substrate</name>
    </ligand>
</feature>
<dbReference type="GO" id="GO:0005829">
    <property type="term" value="C:cytosol"/>
    <property type="evidence" value="ECO:0007669"/>
    <property type="project" value="TreeGrafter"/>
</dbReference>
<dbReference type="GO" id="GO:0062193">
    <property type="term" value="F:D-ribose pyranase activity"/>
    <property type="evidence" value="ECO:0007669"/>
    <property type="project" value="UniProtKB-EC"/>
</dbReference>
<feature type="active site" description="Proton donor" evidence="11">
    <location>
        <position position="20"/>
    </location>
</feature>
<evidence type="ECO:0000256" key="4">
    <source>
        <dbReference type="ARBA" id="ARBA00012862"/>
    </source>
</evidence>
<dbReference type="UniPathway" id="UPA00916">
    <property type="reaction ID" value="UER00888"/>
</dbReference>